<evidence type="ECO:0000256" key="1">
    <source>
        <dbReference type="SAM" id="Phobius"/>
    </source>
</evidence>
<dbReference type="Proteomes" id="UP001597373">
    <property type="component" value="Unassembled WGS sequence"/>
</dbReference>
<organism evidence="2 3">
    <name type="scientific">Chelativorans composti</name>
    <dbReference type="NCBI Taxonomy" id="768533"/>
    <lineage>
        <taxon>Bacteria</taxon>
        <taxon>Pseudomonadati</taxon>
        <taxon>Pseudomonadota</taxon>
        <taxon>Alphaproteobacteria</taxon>
        <taxon>Hyphomicrobiales</taxon>
        <taxon>Phyllobacteriaceae</taxon>
        <taxon>Chelativorans</taxon>
    </lineage>
</organism>
<sequence length="46" mass="5118">MPDLATFISAATLFAYLGLVAFVLLLGQSERETPRFARVSTRQDLM</sequence>
<evidence type="ECO:0000313" key="3">
    <source>
        <dbReference type="Proteomes" id="UP001597373"/>
    </source>
</evidence>
<name>A0ABW5DC57_9HYPH</name>
<comment type="caution">
    <text evidence="2">The sequence shown here is derived from an EMBL/GenBank/DDBJ whole genome shotgun (WGS) entry which is preliminary data.</text>
</comment>
<protein>
    <submittedName>
        <fullName evidence="2">Uncharacterized protein</fullName>
    </submittedName>
</protein>
<dbReference type="EMBL" id="JBHUIR010000010">
    <property type="protein sequence ID" value="MFD2258673.1"/>
    <property type="molecule type" value="Genomic_DNA"/>
</dbReference>
<reference evidence="3" key="1">
    <citation type="journal article" date="2019" name="Int. J. Syst. Evol. Microbiol.">
        <title>The Global Catalogue of Microorganisms (GCM) 10K type strain sequencing project: providing services to taxonomists for standard genome sequencing and annotation.</title>
        <authorList>
            <consortium name="The Broad Institute Genomics Platform"/>
            <consortium name="The Broad Institute Genome Sequencing Center for Infectious Disease"/>
            <person name="Wu L."/>
            <person name="Ma J."/>
        </authorList>
    </citation>
    <scope>NUCLEOTIDE SEQUENCE [LARGE SCALE GENOMIC DNA]</scope>
    <source>
        <strain evidence="3">KCTC 23707</strain>
    </source>
</reference>
<proteinExistence type="predicted"/>
<dbReference type="RefSeq" id="WP_345097837.1">
    <property type="nucleotide sequence ID" value="NZ_BAABGS010000009.1"/>
</dbReference>
<evidence type="ECO:0000313" key="2">
    <source>
        <dbReference type="EMBL" id="MFD2258673.1"/>
    </source>
</evidence>
<feature type="transmembrane region" description="Helical" evidence="1">
    <location>
        <begin position="6"/>
        <end position="26"/>
    </location>
</feature>
<keyword evidence="3" id="KW-1185">Reference proteome</keyword>
<gene>
    <name evidence="2" type="ORF">ACFSMZ_02675</name>
</gene>
<keyword evidence="1" id="KW-0472">Membrane</keyword>
<accession>A0ABW5DC57</accession>
<keyword evidence="1" id="KW-0812">Transmembrane</keyword>
<keyword evidence="1" id="KW-1133">Transmembrane helix</keyword>